<evidence type="ECO:0000313" key="2">
    <source>
        <dbReference type="Proteomes" id="UP001056120"/>
    </source>
</evidence>
<evidence type="ECO:0000313" key="1">
    <source>
        <dbReference type="EMBL" id="KAI3762963.1"/>
    </source>
</evidence>
<dbReference type="Proteomes" id="UP001056120">
    <property type="component" value="Linkage Group LG17"/>
</dbReference>
<proteinExistence type="predicted"/>
<organism evidence="1 2">
    <name type="scientific">Smallanthus sonchifolius</name>
    <dbReference type="NCBI Taxonomy" id="185202"/>
    <lineage>
        <taxon>Eukaryota</taxon>
        <taxon>Viridiplantae</taxon>
        <taxon>Streptophyta</taxon>
        <taxon>Embryophyta</taxon>
        <taxon>Tracheophyta</taxon>
        <taxon>Spermatophyta</taxon>
        <taxon>Magnoliopsida</taxon>
        <taxon>eudicotyledons</taxon>
        <taxon>Gunneridae</taxon>
        <taxon>Pentapetalae</taxon>
        <taxon>asterids</taxon>
        <taxon>campanulids</taxon>
        <taxon>Asterales</taxon>
        <taxon>Asteraceae</taxon>
        <taxon>Asteroideae</taxon>
        <taxon>Heliantheae alliance</taxon>
        <taxon>Millerieae</taxon>
        <taxon>Smallanthus</taxon>
    </lineage>
</organism>
<accession>A0ACB9EWL6</accession>
<comment type="caution">
    <text evidence="1">The sequence shown here is derived from an EMBL/GenBank/DDBJ whole genome shotgun (WGS) entry which is preliminary data.</text>
</comment>
<keyword evidence="2" id="KW-1185">Reference proteome</keyword>
<reference evidence="2" key="1">
    <citation type="journal article" date="2022" name="Mol. Ecol. Resour.">
        <title>The genomes of chicory, endive, great burdock and yacon provide insights into Asteraceae palaeo-polyploidization history and plant inulin production.</title>
        <authorList>
            <person name="Fan W."/>
            <person name="Wang S."/>
            <person name="Wang H."/>
            <person name="Wang A."/>
            <person name="Jiang F."/>
            <person name="Liu H."/>
            <person name="Zhao H."/>
            <person name="Xu D."/>
            <person name="Zhang Y."/>
        </authorList>
    </citation>
    <scope>NUCLEOTIDE SEQUENCE [LARGE SCALE GENOMIC DNA]</scope>
    <source>
        <strain evidence="2">cv. Yunnan</strain>
    </source>
</reference>
<sequence length="137" mass="15589">MDSEMERKMLEQYQEINIRLDSHNENMKSIQISIRELTEGLKFLITKANKEPSDDGSYVFNSEGDSVDLSNGESDYEGDDETLASALAISSCYDDMNETDVSQSSEPVFRKIEAIKRFMHSSRENLIAVSLQLDQYS</sequence>
<name>A0ACB9EWL6_9ASTR</name>
<gene>
    <name evidence="1" type="ORF">L1987_53408</name>
</gene>
<reference evidence="1 2" key="2">
    <citation type="journal article" date="2022" name="Mol. Ecol. Resour.">
        <title>The genomes of chicory, endive, great burdock and yacon provide insights into Asteraceae paleo-polyploidization history and plant inulin production.</title>
        <authorList>
            <person name="Fan W."/>
            <person name="Wang S."/>
            <person name="Wang H."/>
            <person name="Wang A."/>
            <person name="Jiang F."/>
            <person name="Liu H."/>
            <person name="Zhao H."/>
            <person name="Xu D."/>
            <person name="Zhang Y."/>
        </authorList>
    </citation>
    <scope>NUCLEOTIDE SEQUENCE [LARGE SCALE GENOMIC DNA]</scope>
    <source>
        <strain evidence="2">cv. Yunnan</strain>
        <tissue evidence="1">Leaves</tissue>
    </source>
</reference>
<dbReference type="EMBL" id="CM042034">
    <property type="protein sequence ID" value="KAI3762963.1"/>
    <property type="molecule type" value="Genomic_DNA"/>
</dbReference>
<protein>
    <submittedName>
        <fullName evidence="1">Uncharacterized protein</fullName>
    </submittedName>
</protein>